<proteinExistence type="predicted"/>
<evidence type="ECO:0000313" key="1">
    <source>
        <dbReference type="EMBL" id="QHT14341.1"/>
    </source>
</evidence>
<sequence>MTTIVDMNELGNIVRYWVYYDDAIHKGNTEIRSLRAKRDKCELAMIQKLKTAKQEKAILQIAGGRLQIVEEKQMQNLCYKNLKEMLHEYYKQKTTPGIKDETDEILQFLKSHRHAVTTERIRRHNTG</sequence>
<reference evidence="1" key="1">
    <citation type="journal article" date="2020" name="Nature">
        <title>Giant virus diversity and host interactions through global metagenomics.</title>
        <authorList>
            <person name="Schulz F."/>
            <person name="Roux S."/>
            <person name="Paez-Espino D."/>
            <person name="Jungbluth S."/>
            <person name="Walsh D.A."/>
            <person name="Denef V.J."/>
            <person name="McMahon K.D."/>
            <person name="Konstantinidis K.T."/>
            <person name="Eloe-Fadrosh E.A."/>
            <person name="Kyrpides N.C."/>
            <person name="Woyke T."/>
        </authorList>
    </citation>
    <scope>NUCLEOTIDE SEQUENCE</scope>
    <source>
        <strain evidence="1">GVMAG-M-3300023174-137</strain>
    </source>
</reference>
<dbReference type="AlphaFoldDB" id="A0A6C0DD65"/>
<dbReference type="EMBL" id="MN739581">
    <property type="protein sequence ID" value="QHT14341.1"/>
    <property type="molecule type" value="Genomic_DNA"/>
</dbReference>
<accession>A0A6C0DD65</accession>
<protein>
    <submittedName>
        <fullName evidence="1">Uncharacterized protein</fullName>
    </submittedName>
</protein>
<organism evidence="1">
    <name type="scientific">viral metagenome</name>
    <dbReference type="NCBI Taxonomy" id="1070528"/>
    <lineage>
        <taxon>unclassified sequences</taxon>
        <taxon>metagenomes</taxon>
        <taxon>organismal metagenomes</taxon>
    </lineage>
</organism>
<name>A0A6C0DD65_9ZZZZ</name>